<dbReference type="EMBL" id="CAOQHR010000001">
    <property type="protein sequence ID" value="CAI6229934.1"/>
    <property type="molecule type" value="Genomic_DNA"/>
</dbReference>
<dbReference type="Gene3D" id="1.25.40.20">
    <property type="entry name" value="Ankyrin repeat-containing domain"/>
    <property type="match status" value="1"/>
</dbReference>
<proteinExistence type="predicted"/>
<evidence type="ECO:0000313" key="2">
    <source>
        <dbReference type="Proteomes" id="UP001152607"/>
    </source>
</evidence>
<accession>A0A9W4U2H8</accession>
<evidence type="ECO:0000313" key="1">
    <source>
        <dbReference type="EMBL" id="CAI6229934.1"/>
    </source>
</evidence>
<dbReference type="Proteomes" id="UP001152607">
    <property type="component" value="Unassembled WGS sequence"/>
</dbReference>
<dbReference type="AlphaFoldDB" id="A0A9W4U2H8"/>
<organism evidence="1 2">
    <name type="scientific">Periconia digitata</name>
    <dbReference type="NCBI Taxonomy" id="1303443"/>
    <lineage>
        <taxon>Eukaryota</taxon>
        <taxon>Fungi</taxon>
        <taxon>Dikarya</taxon>
        <taxon>Ascomycota</taxon>
        <taxon>Pezizomycotina</taxon>
        <taxon>Dothideomycetes</taxon>
        <taxon>Pleosporomycetidae</taxon>
        <taxon>Pleosporales</taxon>
        <taxon>Massarineae</taxon>
        <taxon>Periconiaceae</taxon>
        <taxon>Periconia</taxon>
    </lineage>
</organism>
<keyword evidence="2" id="KW-1185">Reference proteome</keyword>
<gene>
    <name evidence="1" type="ORF">PDIGIT_LOCUS175</name>
</gene>
<sequence>METERKKILAACSAGEITTLEAMFQQFNIGPDHPADVYCLDRNTPMEQQLPDVSRMLKTAIESQQVETLRFLGTKFPKPSFFGTPMKAALESGNTELLKAVCELEPEIANMEMGDESNINALAFACSQRSAANLIEVLLQCGADPDAQPPMRLPARRNVSSAVINGLPVSTIERFFDFGYQGTDPFAISYAVEHERLDVVEVLFRRTKALPNAQLPPENDMLQKATDCKNEEMIVAIKDGYASRKKQKKGLILSLASKVWAWK</sequence>
<reference evidence="1" key="1">
    <citation type="submission" date="2023-01" db="EMBL/GenBank/DDBJ databases">
        <authorList>
            <person name="Van Ghelder C."/>
            <person name="Rancurel C."/>
        </authorList>
    </citation>
    <scope>NUCLEOTIDE SEQUENCE</scope>
    <source>
        <strain evidence="1">CNCM I-4278</strain>
    </source>
</reference>
<comment type="caution">
    <text evidence="1">The sequence shown here is derived from an EMBL/GenBank/DDBJ whole genome shotgun (WGS) entry which is preliminary data.</text>
</comment>
<dbReference type="OrthoDB" id="20872at2759"/>
<protein>
    <submittedName>
        <fullName evidence="1">Uncharacterized protein</fullName>
    </submittedName>
</protein>
<dbReference type="InterPro" id="IPR036770">
    <property type="entry name" value="Ankyrin_rpt-contain_sf"/>
</dbReference>
<name>A0A9W4U2H8_9PLEO</name>
<dbReference type="SUPFAM" id="SSF48403">
    <property type="entry name" value="Ankyrin repeat"/>
    <property type="match status" value="1"/>
</dbReference>